<sequence>MYIQQTRSVLLITTKFSSTSFHCKVPALFFTLVIATQANILARYKPRINTSELISTLGHTDKFVTDAMGYFKNTRHIVLYYEDLVQNRTVSCLQLFVAQSYILHRYPCISFLLQKLMDVLEFLRVPPRKLVSRHVKIHTRPLPKLVENWDDVYISLVGTEYRSFLNANYDL</sequence>
<organism evidence="1 2">
    <name type="scientific">Ensete ventricosum</name>
    <name type="common">Abyssinian banana</name>
    <name type="synonym">Musa ensete</name>
    <dbReference type="NCBI Taxonomy" id="4639"/>
    <lineage>
        <taxon>Eukaryota</taxon>
        <taxon>Viridiplantae</taxon>
        <taxon>Streptophyta</taxon>
        <taxon>Embryophyta</taxon>
        <taxon>Tracheophyta</taxon>
        <taxon>Spermatophyta</taxon>
        <taxon>Magnoliopsida</taxon>
        <taxon>Liliopsida</taxon>
        <taxon>Zingiberales</taxon>
        <taxon>Musaceae</taxon>
        <taxon>Ensete</taxon>
    </lineage>
</organism>
<accession>A0A426X6X3</accession>
<dbReference type="InterPro" id="IPR052796">
    <property type="entry name" value="Nod_factor_sulfotransferase"/>
</dbReference>
<proteinExistence type="predicted"/>
<dbReference type="Proteomes" id="UP000287651">
    <property type="component" value="Unassembled WGS sequence"/>
</dbReference>
<protein>
    <recommendedName>
        <fullName evidence="3">Sulfotransferase</fullName>
    </recommendedName>
</protein>
<dbReference type="EMBL" id="AMZH03025361">
    <property type="protein sequence ID" value="RRT35219.1"/>
    <property type="molecule type" value="Genomic_DNA"/>
</dbReference>
<comment type="caution">
    <text evidence="1">The sequence shown here is derived from an EMBL/GenBank/DDBJ whole genome shotgun (WGS) entry which is preliminary data.</text>
</comment>
<reference evidence="1 2" key="1">
    <citation type="journal article" date="2014" name="Agronomy (Basel)">
        <title>A Draft Genome Sequence for Ensete ventricosum, the Drought-Tolerant Tree Against Hunger.</title>
        <authorList>
            <person name="Harrison J."/>
            <person name="Moore K.A."/>
            <person name="Paszkiewicz K."/>
            <person name="Jones T."/>
            <person name="Grant M."/>
            <person name="Ambacheew D."/>
            <person name="Muzemil S."/>
            <person name="Studholme D.J."/>
        </authorList>
    </citation>
    <scope>NUCLEOTIDE SEQUENCE [LARGE SCALE GENOMIC DNA]</scope>
</reference>
<dbReference type="PANTHER" id="PTHR32175">
    <property type="entry name" value="PROTEIN, PUTATIVE, EXPRESSED-RELATED"/>
    <property type="match status" value="1"/>
</dbReference>
<name>A0A426X6X3_ENSVE</name>
<dbReference type="PANTHER" id="PTHR32175:SF26">
    <property type="entry name" value="PROTEIN, PUTATIVE, EXPRESSED-RELATED"/>
    <property type="match status" value="1"/>
</dbReference>
<gene>
    <name evidence="1" type="ORF">B296_00058655</name>
</gene>
<dbReference type="AlphaFoldDB" id="A0A426X6X3"/>
<evidence type="ECO:0000313" key="2">
    <source>
        <dbReference type="Proteomes" id="UP000287651"/>
    </source>
</evidence>
<evidence type="ECO:0008006" key="3">
    <source>
        <dbReference type="Google" id="ProtNLM"/>
    </source>
</evidence>
<evidence type="ECO:0000313" key="1">
    <source>
        <dbReference type="EMBL" id="RRT35219.1"/>
    </source>
</evidence>